<proteinExistence type="inferred from homology"/>
<dbReference type="Pfam" id="PF00501">
    <property type="entry name" value="AMP-binding"/>
    <property type="match status" value="1"/>
</dbReference>
<dbReference type="CDD" id="cd05936">
    <property type="entry name" value="FC-FACS_FadD_like"/>
    <property type="match status" value="1"/>
</dbReference>
<dbReference type="InterPro" id="IPR045851">
    <property type="entry name" value="AMP-bd_C_sf"/>
</dbReference>
<comment type="caution">
    <text evidence="5">The sequence shown here is derived from an EMBL/GenBank/DDBJ whole genome shotgun (WGS) entry which is preliminary data.</text>
</comment>
<dbReference type="Proteomes" id="UP000308230">
    <property type="component" value="Unassembled WGS sequence"/>
</dbReference>
<keyword evidence="6" id="KW-1185">Reference proteome</keyword>
<evidence type="ECO:0000259" key="3">
    <source>
        <dbReference type="Pfam" id="PF00501"/>
    </source>
</evidence>
<dbReference type="InterPro" id="IPR000873">
    <property type="entry name" value="AMP-dep_synth/lig_dom"/>
</dbReference>
<reference evidence="5 6" key="1">
    <citation type="submission" date="2019-04" db="EMBL/GenBank/DDBJ databases">
        <title>Bacillus caeni sp. nov., a bacterium isolated from mangrove sediment.</title>
        <authorList>
            <person name="Huang H."/>
            <person name="Mo K."/>
            <person name="Hu Y."/>
        </authorList>
    </citation>
    <scope>NUCLEOTIDE SEQUENCE [LARGE SCALE GENOMIC DNA]</scope>
    <source>
        <strain evidence="5 6">HB172195</strain>
    </source>
</reference>
<dbReference type="PANTHER" id="PTHR43767">
    <property type="entry name" value="LONG-CHAIN-FATTY-ACID--COA LIGASE"/>
    <property type="match status" value="1"/>
</dbReference>
<dbReference type="GO" id="GO:0016877">
    <property type="term" value="F:ligase activity, forming carbon-sulfur bonds"/>
    <property type="evidence" value="ECO:0007669"/>
    <property type="project" value="UniProtKB-ARBA"/>
</dbReference>
<dbReference type="Pfam" id="PF13193">
    <property type="entry name" value="AMP-binding_C"/>
    <property type="match status" value="1"/>
</dbReference>
<evidence type="ECO:0000259" key="4">
    <source>
        <dbReference type="Pfam" id="PF13193"/>
    </source>
</evidence>
<feature type="domain" description="AMP-dependent synthetase/ligase" evidence="3">
    <location>
        <begin position="32"/>
        <end position="404"/>
    </location>
</feature>
<dbReference type="InterPro" id="IPR020845">
    <property type="entry name" value="AMP-binding_CS"/>
</dbReference>
<name>A0A5R9F9H7_9BACL</name>
<keyword evidence="2 5" id="KW-0436">Ligase</keyword>
<comment type="similarity">
    <text evidence="1">Belongs to the ATP-dependent AMP-binding enzyme family.</text>
</comment>
<gene>
    <name evidence="5" type="ORF">FCL54_07105</name>
</gene>
<dbReference type="RefSeq" id="WP_138124768.1">
    <property type="nucleotide sequence ID" value="NZ_SWLG01000004.1"/>
</dbReference>
<dbReference type="PROSITE" id="PS00455">
    <property type="entry name" value="AMP_BINDING"/>
    <property type="match status" value="1"/>
</dbReference>
<dbReference type="InterPro" id="IPR050237">
    <property type="entry name" value="ATP-dep_AMP-bd_enzyme"/>
</dbReference>
<accession>A0A5R9F9H7</accession>
<dbReference type="OrthoDB" id="9803968at2"/>
<dbReference type="SUPFAM" id="SSF56801">
    <property type="entry name" value="Acetyl-CoA synthetase-like"/>
    <property type="match status" value="1"/>
</dbReference>
<protein>
    <submittedName>
        <fullName evidence="5">Long-chain fatty acid--CoA ligase</fullName>
    </submittedName>
</protein>
<evidence type="ECO:0000256" key="2">
    <source>
        <dbReference type="ARBA" id="ARBA00022598"/>
    </source>
</evidence>
<organism evidence="5 6">
    <name type="scientific">Exobacillus caeni</name>
    <dbReference type="NCBI Taxonomy" id="2574798"/>
    <lineage>
        <taxon>Bacteria</taxon>
        <taxon>Bacillati</taxon>
        <taxon>Bacillota</taxon>
        <taxon>Bacilli</taxon>
        <taxon>Bacillales</taxon>
        <taxon>Guptibacillaceae</taxon>
        <taxon>Exobacillus</taxon>
    </lineage>
</organism>
<dbReference type="InterPro" id="IPR025110">
    <property type="entry name" value="AMP-bd_C"/>
</dbReference>
<dbReference type="FunFam" id="3.30.300.30:FF:000008">
    <property type="entry name" value="2,3-dihydroxybenzoate-AMP ligase"/>
    <property type="match status" value="1"/>
</dbReference>
<dbReference type="FunFam" id="3.40.50.12780:FF:000003">
    <property type="entry name" value="Long-chain-fatty-acid--CoA ligase FadD"/>
    <property type="match status" value="1"/>
</dbReference>
<dbReference type="InterPro" id="IPR042099">
    <property type="entry name" value="ANL_N_sf"/>
</dbReference>
<sequence length="548" mass="61867">MAYSEKPWLKYYHQDVSEHLQLEERPLTSLLTDSVKKYGDKTALTFYHKTFTFKEVYGIVEQFAACLHKAGFQKGDRLAIMLPNTPHYIFSLFVSVRLGGAAVQVNPMYVEREIEYTLNDSGARFMVVLDALYPKVKSVQKNTSLEKVIVVSLGQQQVDLQDGDLLFEDFLKTSAEKAPEVEIDSKQDVAVLQYTGGTTGVSKGVMLTHYNLLSNVEQVYEFMFKALEVPDNPKVMSVLPMFHIYGLTCNAFQGFRTGGNQIILPRFELQEVLETVKREKPFQMSGVPTMYIALNSRPDLEEYGFDQIEHYNSGGAAMPVEQLKKFEERTGKKLCEGYGLSEASPVTHFNPPFAERRIGSIGIPMPGTVARVVIPSDGGSLEDVPQGEVGELAINGPQVMKGYWDKPEETEAVLKGDWLLTGDLARMDEDGYFSIVDRKKDMIIASGYNIYPREIEEVLYQHPAVQELIVLGIPDEYRGETVKAYITLKEGEQVTEDELMTFARKYLAAYKVPTEIEFREVLPKSAVGKLLKRKLRDEEVAKKTKMSK</sequence>
<dbReference type="AlphaFoldDB" id="A0A5R9F9H7"/>
<dbReference type="EMBL" id="SWLG01000004">
    <property type="protein sequence ID" value="TLS38288.1"/>
    <property type="molecule type" value="Genomic_DNA"/>
</dbReference>
<dbReference type="Gene3D" id="3.30.300.30">
    <property type="match status" value="1"/>
</dbReference>
<feature type="domain" description="AMP-binding enzyme C-terminal" evidence="4">
    <location>
        <begin position="454"/>
        <end position="529"/>
    </location>
</feature>
<dbReference type="PANTHER" id="PTHR43767:SF9">
    <property type="entry name" value="LONG-CHAIN-FATTY-ACID--COA LIGASE"/>
    <property type="match status" value="1"/>
</dbReference>
<evidence type="ECO:0000313" key="5">
    <source>
        <dbReference type="EMBL" id="TLS38288.1"/>
    </source>
</evidence>
<evidence type="ECO:0000256" key="1">
    <source>
        <dbReference type="ARBA" id="ARBA00006432"/>
    </source>
</evidence>
<evidence type="ECO:0000313" key="6">
    <source>
        <dbReference type="Proteomes" id="UP000308230"/>
    </source>
</evidence>
<dbReference type="Gene3D" id="3.40.50.12780">
    <property type="entry name" value="N-terminal domain of ligase-like"/>
    <property type="match status" value="1"/>
</dbReference>